<organism evidence="3 4">
    <name type="scientific">Phormidesmis priestleyi ULC007</name>
    <dbReference type="NCBI Taxonomy" id="1920490"/>
    <lineage>
        <taxon>Bacteria</taxon>
        <taxon>Bacillati</taxon>
        <taxon>Cyanobacteriota</taxon>
        <taxon>Cyanophyceae</taxon>
        <taxon>Leptolyngbyales</taxon>
        <taxon>Leptolyngbyaceae</taxon>
        <taxon>Phormidesmis</taxon>
    </lineage>
</organism>
<sequence>MSKRIGLTIPDAINEKLERWAEAEGRPVANLCNFIIEKAVREAEERGDVPKQKDIPATESKGK</sequence>
<feature type="domain" description="CopG-like ribbon-helix-helix" evidence="2">
    <location>
        <begin position="2"/>
        <end position="44"/>
    </location>
</feature>
<dbReference type="InterPro" id="IPR012869">
    <property type="entry name" value="RHH_5"/>
</dbReference>
<dbReference type="Pfam" id="PF07878">
    <property type="entry name" value="RHH_5"/>
    <property type="match status" value="1"/>
</dbReference>
<dbReference type="SUPFAM" id="SSF47598">
    <property type="entry name" value="Ribbon-helix-helix"/>
    <property type="match status" value="1"/>
</dbReference>
<dbReference type="EMBL" id="PVWG01000084">
    <property type="protein sequence ID" value="PSB14587.1"/>
    <property type="molecule type" value="Genomic_DNA"/>
</dbReference>
<dbReference type="Proteomes" id="UP000238634">
    <property type="component" value="Unassembled WGS sequence"/>
</dbReference>
<dbReference type="OrthoDB" id="465824at2"/>
<evidence type="ECO:0000256" key="1">
    <source>
        <dbReference type="SAM" id="MobiDB-lite"/>
    </source>
</evidence>
<evidence type="ECO:0000313" key="3">
    <source>
        <dbReference type="EMBL" id="PSB14587.1"/>
    </source>
</evidence>
<dbReference type="AlphaFoldDB" id="A0A2T1D271"/>
<keyword evidence="4" id="KW-1185">Reference proteome</keyword>
<comment type="caution">
    <text evidence="3">The sequence shown here is derived from an EMBL/GenBank/DDBJ whole genome shotgun (WGS) entry which is preliminary data.</text>
</comment>
<dbReference type="InterPro" id="IPR010985">
    <property type="entry name" value="Ribbon_hlx_hlx"/>
</dbReference>
<reference evidence="3 4" key="2">
    <citation type="submission" date="2018-03" db="EMBL/GenBank/DDBJ databases">
        <title>The ancient ancestry and fast evolution of plastids.</title>
        <authorList>
            <person name="Moore K.R."/>
            <person name="Magnabosco C."/>
            <person name="Momper L."/>
            <person name="Gold D.A."/>
            <person name="Bosak T."/>
            <person name="Fournier G.P."/>
        </authorList>
    </citation>
    <scope>NUCLEOTIDE SEQUENCE [LARGE SCALE GENOMIC DNA]</scope>
    <source>
        <strain evidence="3 4">ULC007</strain>
    </source>
</reference>
<reference evidence="3 4" key="1">
    <citation type="submission" date="2018-02" db="EMBL/GenBank/DDBJ databases">
        <authorList>
            <person name="Cohen D.B."/>
            <person name="Kent A.D."/>
        </authorList>
    </citation>
    <scope>NUCLEOTIDE SEQUENCE [LARGE SCALE GENOMIC DNA]</scope>
    <source>
        <strain evidence="3 4">ULC007</strain>
    </source>
</reference>
<dbReference type="STRING" id="1920490.GCA_001895925_03414"/>
<gene>
    <name evidence="3" type="ORF">C7B65_26240</name>
</gene>
<protein>
    <recommendedName>
        <fullName evidence="2">CopG-like ribbon-helix-helix domain-containing protein</fullName>
    </recommendedName>
</protein>
<dbReference type="GO" id="GO:0006355">
    <property type="term" value="P:regulation of DNA-templated transcription"/>
    <property type="evidence" value="ECO:0007669"/>
    <property type="project" value="InterPro"/>
</dbReference>
<feature type="region of interest" description="Disordered" evidence="1">
    <location>
        <begin position="43"/>
        <end position="63"/>
    </location>
</feature>
<dbReference type="RefSeq" id="WP_073075297.1">
    <property type="nucleotide sequence ID" value="NZ_MPPI01000074.1"/>
</dbReference>
<proteinExistence type="predicted"/>
<accession>A0A2T1D271</accession>
<name>A0A2T1D271_9CYAN</name>
<evidence type="ECO:0000313" key="4">
    <source>
        <dbReference type="Proteomes" id="UP000238634"/>
    </source>
</evidence>
<evidence type="ECO:0000259" key="2">
    <source>
        <dbReference type="Pfam" id="PF07878"/>
    </source>
</evidence>